<organism evidence="1 3">
    <name type="scientific">Flavobacterium hydatis</name>
    <name type="common">Cytophaga aquatilis</name>
    <dbReference type="NCBI Taxonomy" id="991"/>
    <lineage>
        <taxon>Bacteria</taxon>
        <taxon>Pseudomonadati</taxon>
        <taxon>Bacteroidota</taxon>
        <taxon>Flavobacteriia</taxon>
        <taxon>Flavobacteriales</taxon>
        <taxon>Flavobacteriaceae</taxon>
        <taxon>Flavobacterium</taxon>
    </lineage>
</organism>
<dbReference type="STRING" id="991.IW20_09315"/>
<dbReference type="AlphaFoldDB" id="A0A086AJT9"/>
<comment type="caution">
    <text evidence="1">The sequence shown here is derived from an EMBL/GenBank/DDBJ whole genome shotgun (WGS) entry which is preliminary data.</text>
</comment>
<proteinExistence type="predicted"/>
<reference evidence="1 3" key="1">
    <citation type="submission" date="2014-07" db="EMBL/GenBank/DDBJ databases">
        <title>Genome of Flavobacterium hydatis DSM 2063.</title>
        <authorList>
            <person name="Pipes S.E."/>
            <person name="Stropko S.J."/>
            <person name="Newman J.D."/>
        </authorList>
    </citation>
    <scope>NUCLEOTIDE SEQUENCE [LARGE SCALE GENOMIC DNA]</scope>
    <source>
        <strain evidence="1 3">DSM 2063</strain>
    </source>
</reference>
<name>A0A086AJT9_FLAHY</name>
<dbReference type="EMBL" id="MUGY01000002">
    <property type="protein sequence ID" value="OXA97746.1"/>
    <property type="molecule type" value="Genomic_DNA"/>
</dbReference>
<gene>
    <name evidence="2" type="ORF">B0A62_02490</name>
    <name evidence="1" type="ORF">IW20_09315</name>
</gene>
<keyword evidence="4" id="KW-1185">Reference proteome</keyword>
<dbReference type="RefSeq" id="WP_035621134.1">
    <property type="nucleotide sequence ID" value="NZ_JBEWQG010000007.1"/>
</dbReference>
<dbReference type="EMBL" id="JPRM01000012">
    <property type="protein sequence ID" value="KFF16953.1"/>
    <property type="molecule type" value="Genomic_DNA"/>
</dbReference>
<reference evidence="2 4" key="2">
    <citation type="submission" date="2016-11" db="EMBL/GenBank/DDBJ databases">
        <title>Whole genomes of Flavobacteriaceae.</title>
        <authorList>
            <person name="Stine C."/>
            <person name="Li C."/>
            <person name="Tadesse D."/>
        </authorList>
    </citation>
    <scope>NUCLEOTIDE SEQUENCE [LARGE SCALE GENOMIC DNA]</scope>
    <source>
        <strain evidence="2 4">ATCC 29551</strain>
    </source>
</reference>
<evidence type="ECO:0000313" key="2">
    <source>
        <dbReference type="EMBL" id="OXA97746.1"/>
    </source>
</evidence>
<dbReference type="OrthoDB" id="9909754at2"/>
<sequence>MKNSNLKNKLSGLTTTKSFEIIELNDSLRKIIGGAVPANNGSGCNGSGCNPKVEILVRK</sequence>
<protein>
    <submittedName>
        <fullName evidence="1">Uncharacterized protein</fullName>
    </submittedName>
</protein>
<accession>A0A086AJT9</accession>
<evidence type="ECO:0000313" key="1">
    <source>
        <dbReference type="EMBL" id="KFF16953.1"/>
    </source>
</evidence>
<dbReference type="Proteomes" id="UP000028712">
    <property type="component" value="Unassembled WGS sequence"/>
</dbReference>
<dbReference type="Proteomes" id="UP000198424">
    <property type="component" value="Unassembled WGS sequence"/>
</dbReference>
<evidence type="ECO:0000313" key="3">
    <source>
        <dbReference type="Proteomes" id="UP000028712"/>
    </source>
</evidence>
<evidence type="ECO:0000313" key="4">
    <source>
        <dbReference type="Proteomes" id="UP000198424"/>
    </source>
</evidence>